<protein>
    <submittedName>
        <fullName evidence="2">Uncharacterized protein</fullName>
    </submittedName>
</protein>
<evidence type="ECO:0000256" key="1">
    <source>
        <dbReference type="SAM" id="MobiDB-lite"/>
    </source>
</evidence>
<dbReference type="Proteomes" id="UP000299102">
    <property type="component" value="Unassembled WGS sequence"/>
</dbReference>
<organism evidence="2 3">
    <name type="scientific">Eumeta variegata</name>
    <name type="common">Bagworm moth</name>
    <name type="synonym">Eumeta japonica</name>
    <dbReference type="NCBI Taxonomy" id="151549"/>
    <lineage>
        <taxon>Eukaryota</taxon>
        <taxon>Metazoa</taxon>
        <taxon>Ecdysozoa</taxon>
        <taxon>Arthropoda</taxon>
        <taxon>Hexapoda</taxon>
        <taxon>Insecta</taxon>
        <taxon>Pterygota</taxon>
        <taxon>Neoptera</taxon>
        <taxon>Endopterygota</taxon>
        <taxon>Lepidoptera</taxon>
        <taxon>Glossata</taxon>
        <taxon>Ditrysia</taxon>
        <taxon>Tineoidea</taxon>
        <taxon>Psychidae</taxon>
        <taxon>Oiketicinae</taxon>
        <taxon>Eumeta</taxon>
    </lineage>
</organism>
<proteinExistence type="predicted"/>
<reference evidence="2 3" key="1">
    <citation type="journal article" date="2019" name="Commun. Biol.">
        <title>The bagworm genome reveals a unique fibroin gene that provides high tensile strength.</title>
        <authorList>
            <person name="Kono N."/>
            <person name="Nakamura H."/>
            <person name="Ohtoshi R."/>
            <person name="Tomita M."/>
            <person name="Numata K."/>
            <person name="Arakawa K."/>
        </authorList>
    </citation>
    <scope>NUCLEOTIDE SEQUENCE [LARGE SCALE GENOMIC DNA]</scope>
</reference>
<evidence type="ECO:0000313" key="2">
    <source>
        <dbReference type="EMBL" id="GBP95407.1"/>
    </source>
</evidence>
<feature type="compositionally biased region" description="Polar residues" evidence="1">
    <location>
        <begin position="207"/>
        <end position="216"/>
    </location>
</feature>
<gene>
    <name evidence="2" type="ORF">EVAR_69936_1</name>
</gene>
<feature type="region of interest" description="Disordered" evidence="1">
    <location>
        <begin position="133"/>
        <end position="164"/>
    </location>
</feature>
<sequence length="226" mass="25541">MSRSKRWQLTMADDYLPLLTRPPAIPPPPTREPSPLLSYVTSGIRHQNNPGARCRRSSRGMKLHVPVDRGVEQRLGSFQVLTSDSGYLYACRFKLHGADACVSGAVDRYRPSRGAYPSYMRRVVWEGMEIYTRLRPAPPPPRSSRGRPRDGRAQDEEKSGAFENSSHMDCLHAVSDTRNGCTAPIREYREDYVERVVPESLLLKQYTPESPRQSLKSARAPLTSRA</sequence>
<keyword evidence="3" id="KW-1185">Reference proteome</keyword>
<accession>A0A4C2A938</accession>
<evidence type="ECO:0000313" key="3">
    <source>
        <dbReference type="Proteomes" id="UP000299102"/>
    </source>
</evidence>
<feature type="region of interest" description="Disordered" evidence="1">
    <location>
        <begin position="204"/>
        <end position="226"/>
    </location>
</feature>
<dbReference type="AlphaFoldDB" id="A0A4C2A938"/>
<feature type="compositionally biased region" description="Basic and acidic residues" evidence="1">
    <location>
        <begin position="147"/>
        <end position="160"/>
    </location>
</feature>
<name>A0A4C2A938_EUMVA</name>
<comment type="caution">
    <text evidence="2">The sequence shown here is derived from an EMBL/GenBank/DDBJ whole genome shotgun (WGS) entry which is preliminary data.</text>
</comment>
<dbReference type="EMBL" id="BGZK01002625">
    <property type="protein sequence ID" value="GBP95407.1"/>
    <property type="molecule type" value="Genomic_DNA"/>
</dbReference>